<protein>
    <recommendedName>
        <fullName evidence="16 18">UvrABC system protein A</fullName>
        <shortName evidence="18">UvrA protein</shortName>
    </recommendedName>
    <alternativeName>
        <fullName evidence="17 18">Excinuclease ABC subunit A</fullName>
    </alternativeName>
</protein>
<dbReference type="NCBIfam" id="TIGR00630">
    <property type="entry name" value="uvra"/>
    <property type="match status" value="1"/>
</dbReference>
<evidence type="ECO:0000256" key="9">
    <source>
        <dbReference type="ARBA" id="ARBA00022833"/>
    </source>
</evidence>
<dbReference type="PROSITE" id="PS50893">
    <property type="entry name" value="ABC_TRANSPORTER_2"/>
    <property type="match status" value="2"/>
</dbReference>
<dbReference type="GO" id="GO:0006289">
    <property type="term" value="P:nucleotide-excision repair"/>
    <property type="evidence" value="ECO:0007669"/>
    <property type="project" value="UniProtKB-UniRule"/>
</dbReference>
<dbReference type="Pfam" id="PF17755">
    <property type="entry name" value="UvrA_DNA-bind"/>
    <property type="match status" value="1"/>
</dbReference>
<evidence type="ECO:0000256" key="4">
    <source>
        <dbReference type="ARBA" id="ARBA00022737"/>
    </source>
</evidence>
<evidence type="ECO:0000256" key="2">
    <source>
        <dbReference type="ARBA" id="ARBA00022490"/>
    </source>
</evidence>
<comment type="similarity">
    <text evidence="15 18">Belongs to the ABC transporter superfamily. UvrA family.</text>
</comment>
<keyword evidence="2 18" id="KW-0963">Cytoplasm</keyword>
<dbReference type="Gene3D" id="3.30.190.20">
    <property type="match status" value="1"/>
</dbReference>
<evidence type="ECO:0000256" key="1">
    <source>
        <dbReference type="ARBA" id="ARBA00004496"/>
    </source>
</evidence>
<keyword evidence="7 18" id="KW-0228">DNA excision</keyword>
<evidence type="ECO:0000256" key="18">
    <source>
        <dbReference type="HAMAP-Rule" id="MF_00205"/>
    </source>
</evidence>
<keyword evidence="5 18" id="KW-0547">Nucleotide-binding</keyword>
<evidence type="ECO:0000256" key="16">
    <source>
        <dbReference type="ARBA" id="ARBA00039316"/>
    </source>
</evidence>
<dbReference type="GO" id="GO:0009432">
    <property type="term" value="P:SOS response"/>
    <property type="evidence" value="ECO:0007669"/>
    <property type="project" value="UniProtKB-UniRule"/>
</dbReference>
<keyword evidence="9 18" id="KW-0862">Zinc</keyword>
<dbReference type="GO" id="GO:0005524">
    <property type="term" value="F:ATP binding"/>
    <property type="evidence" value="ECO:0007669"/>
    <property type="project" value="UniProtKB-UniRule"/>
</dbReference>
<dbReference type="InterPro" id="IPR041552">
    <property type="entry name" value="UvrA_DNA-bd"/>
</dbReference>
<evidence type="ECO:0000256" key="7">
    <source>
        <dbReference type="ARBA" id="ARBA00022769"/>
    </source>
</evidence>
<name>A0A1T4YIX3_9BACL</name>
<keyword evidence="11 18" id="KW-0267">Excision nuclease</keyword>
<evidence type="ECO:0000256" key="13">
    <source>
        <dbReference type="ARBA" id="ARBA00023204"/>
    </source>
</evidence>
<evidence type="ECO:0000256" key="6">
    <source>
        <dbReference type="ARBA" id="ARBA00022763"/>
    </source>
</evidence>
<dbReference type="InterPro" id="IPR041102">
    <property type="entry name" value="UvrA_inter"/>
</dbReference>
<evidence type="ECO:0000259" key="19">
    <source>
        <dbReference type="PROSITE" id="PS50893"/>
    </source>
</evidence>
<evidence type="ECO:0000256" key="5">
    <source>
        <dbReference type="ARBA" id="ARBA00022741"/>
    </source>
</evidence>
<dbReference type="SUPFAM" id="SSF52540">
    <property type="entry name" value="P-loop containing nucleoside triphosphate hydrolases"/>
    <property type="match status" value="2"/>
</dbReference>
<dbReference type="GO" id="GO:0008270">
    <property type="term" value="F:zinc ion binding"/>
    <property type="evidence" value="ECO:0007669"/>
    <property type="project" value="UniProtKB-UniRule"/>
</dbReference>
<evidence type="ECO:0000256" key="3">
    <source>
        <dbReference type="ARBA" id="ARBA00022723"/>
    </source>
</evidence>
<dbReference type="SMART" id="SM00382">
    <property type="entry name" value="AAA"/>
    <property type="match status" value="2"/>
</dbReference>
<dbReference type="FunFam" id="1.20.1580.10:FF:000002">
    <property type="entry name" value="UvrABC system protein A"/>
    <property type="match status" value="1"/>
</dbReference>
<evidence type="ECO:0000256" key="12">
    <source>
        <dbReference type="ARBA" id="ARBA00023125"/>
    </source>
</evidence>
<dbReference type="GO" id="GO:0005737">
    <property type="term" value="C:cytoplasm"/>
    <property type="evidence" value="ECO:0007669"/>
    <property type="project" value="UniProtKB-SubCell"/>
</dbReference>
<keyword evidence="8 18" id="KW-0863">Zinc-finger</keyword>
<sequence>MKNKELVIQGARAHNLKDITVKIPRDQLVVITGLSGSGKSSLAFDTIYAEGQRRYVESLSAYARQFLGQMDKPDVDSIEGLSPAISIDQKTTSRNPRSTVGTVTEIYDYLRLLYARVGKPVCPLHGTEISTQTVEQMVDRIMVLPERTRIQVLAPIVSERKGTHAKLIEDIKKQGYVRVRVNGETMDLDDNIELNKNKKHTIEIVIDRIVIKEGIETRLSDSLESALRLADGNVIVDVIGEEELFFSEHHACPICGFSIGELEPRMFSFNSPFGACPECDGLGMKLEVDPDLIIPNKELTLKEHAIAPWEPTSSQYYPELLKTVAKHHGIAMDVPVGELADEDLEKLLKGSNKEKIHFRYTNEFGSTRDSNIYFEGVLRNVERRYHETSSDYIREQMGKYMTERPCPACLGYRLKPESLAVLIDGQHIGLITERSIVDTVSFFNQLQLSEKDAQIADMILREIQERLGFLINVGLDYLNLSRSAGTLSGGEAQRIRLATQIGSRLTGVLYILDEPSIGLHQRDNDRLISTLQNMRDIGNTLIVVEHDEDTMMAADYLIDIGPGAGVAGGEIVAAGTPAKVMKNKKSLTGKYLSGELFIPLPIKRRPRDERSIVIKGAAENNLKHLDVEFPLGQFIAVTGVSGSGKSTLVNEILHKTLAQKLNRSKQKPGKFDEISGIEHLEKVIDIDQSPIGRTPRSNPATYTGVFDDIRDVFAMTNEAKVRGYKKGRFSFNVKGGRCEACRGDGIIKIEMHFLPDVYVPCEVCHGKRYNRETLEVTYKGKNIADVLAMTVEDGMMFFENIPKIHRKLQTIVDVGLGYIQLGQPATTLSGGEAQRVKLASELHKRSNGKSFYILDEPTTGLHVHDIAKLLDVLQRLVESGNTVLVIEHNLDVIKTVDYIIDIGPEGGDKGGEIVATGTPEEVAEVEASYTGKYLRSILERDRNRMKELIGKTGK</sequence>
<dbReference type="AlphaFoldDB" id="A0A1T4YIX3"/>
<dbReference type="GO" id="GO:0003677">
    <property type="term" value="F:DNA binding"/>
    <property type="evidence" value="ECO:0007669"/>
    <property type="project" value="UniProtKB-UniRule"/>
</dbReference>
<dbReference type="CDD" id="cd03270">
    <property type="entry name" value="ABC_UvrA_I"/>
    <property type="match status" value="1"/>
</dbReference>
<evidence type="ECO:0000256" key="8">
    <source>
        <dbReference type="ARBA" id="ARBA00022771"/>
    </source>
</evidence>
<feature type="domain" description="ABC transporter" evidence="19">
    <location>
        <begin position="301"/>
        <end position="593"/>
    </location>
</feature>
<dbReference type="Gene3D" id="3.40.50.300">
    <property type="entry name" value="P-loop containing nucleotide triphosphate hydrolases"/>
    <property type="match status" value="3"/>
</dbReference>
<keyword evidence="10 18" id="KW-0067">ATP-binding</keyword>
<dbReference type="InterPro" id="IPR003593">
    <property type="entry name" value="AAA+_ATPase"/>
</dbReference>
<reference evidence="21" key="1">
    <citation type="submission" date="2017-02" db="EMBL/GenBank/DDBJ databases">
        <authorList>
            <person name="Varghese N."/>
            <person name="Submissions S."/>
        </authorList>
    </citation>
    <scope>NUCLEOTIDE SEQUENCE [LARGE SCALE GENOMIC DNA]</scope>
    <source>
        <strain evidence="21">DSM 23966</strain>
    </source>
</reference>
<evidence type="ECO:0000313" key="20">
    <source>
        <dbReference type="EMBL" id="SKB01221.1"/>
    </source>
</evidence>
<feature type="zinc finger region" description="C4-type" evidence="18">
    <location>
        <begin position="252"/>
        <end position="279"/>
    </location>
</feature>
<feature type="zinc finger region" description="C4-type" evidence="18">
    <location>
        <begin position="738"/>
        <end position="764"/>
    </location>
</feature>
<keyword evidence="6 18" id="KW-0227">DNA damage</keyword>
<feature type="binding site" evidence="18">
    <location>
        <begin position="33"/>
        <end position="40"/>
    </location>
    <ligand>
        <name>ATP</name>
        <dbReference type="ChEBI" id="CHEBI:30616"/>
    </ligand>
</feature>
<dbReference type="EMBL" id="FUYJ01000005">
    <property type="protein sequence ID" value="SKB01221.1"/>
    <property type="molecule type" value="Genomic_DNA"/>
</dbReference>
<dbReference type="Proteomes" id="UP000190042">
    <property type="component" value="Unassembled WGS sequence"/>
</dbReference>
<dbReference type="InterPro" id="IPR003439">
    <property type="entry name" value="ABC_transporter-like_ATP-bd"/>
</dbReference>
<evidence type="ECO:0000256" key="14">
    <source>
        <dbReference type="ARBA" id="ARBA00023236"/>
    </source>
</evidence>
<comment type="function">
    <text evidence="18">The UvrABC repair system catalyzes the recognition and processing of DNA lesions. UvrA is an ATPase and a DNA-binding protein. A damage recognition complex composed of 2 UvrA and 2 UvrB subunits scans DNA for abnormalities. When the presence of a lesion has been verified by UvrB, the UvrA molecules dissociate.</text>
</comment>
<gene>
    <name evidence="18" type="primary">uvrA</name>
    <name evidence="20" type="ORF">SAMN04244570_2626</name>
</gene>
<accession>A0A1T4YIX3</accession>
<dbReference type="RefSeq" id="WP_078817891.1">
    <property type="nucleotide sequence ID" value="NZ_FUYJ01000005.1"/>
</dbReference>
<evidence type="ECO:0000256" key="15">
    <source>
        <dbReference type="ARBA" id="ARBA00038000"/>
    </source>
</evidence>
<dbReference type="HAMAP" id="MF_00205">
    <property type="entry name" value="UvrA"/>
    <property type="match status" value="1"/>
</dbReference>
<dbReference type="InterPro" id="IPR027417">
    <property type="entry name" value="P-loop_NTPase"/>
</dbReference>
<evidence type="ECO:0000313" key="21">
    <source>
        <dbReference type="Proteomes" id="UP000190042"/>
    </source>
</evidence>
<dbReference type="CDD" id="cd03271">
    <property type="entry name" value="ABC_UvrA_II"/>
    <property type="match status" value="1"/>
</dbReference>
<dbReference type="GO" id="GO:0009380">
    <property type="term" value="C:excinuclease repair complex"/>
    <property type="evidence" value="ECO:0007669"/>
    <property type="project" value="InterPro"/>
</dbReference>
<dbReference type="FunFam" id="3.40.50.300:FF:000028">
    <property type="entry name" value="UvrABC system protein A"/>
    <property type="match status" value="1"/>
</dbReference>
<comment type="subcellular location">
    <subcellularLocation>
        <location evidence="1 18">Cytoplasm</location>
    </subcellularLocation>
</comment>
<dbReference type="Gene3D" id="1.10.8.280">
    <property type="entry name" value="ABC transporter ATPase domain-like"/>
    <property type="match status" value="1"/>
</dbReference>
<dbReference type="NCBIfam" id="NF001503">
    <property type="entry name" value="PRK00349.1"/>
    <property type="match status" value="1"/>
</dbReference>
<dbReference type="GO" id="GO:0016887">
    <property type="term" value="F:ATP hydrolysis activity"/>
    <property type="evidence" value="ECO:0007669"/>
    <property type="project" value="InterPro"/>
</dbReference>
<dbReference type="InterPro" id="IPR017871">
    <property type="entry name" value="ABC_transporter-like_CS"/>
</dbReference>
<evidence type="ECO:0000256" key="17">
    <source>
        <dbReference type="ARBA" id="ARBA00042156"/>
    </source>
</evidence>
<keyword evidence="12 18" id="KW-0238">DNA-binding</keyword>
<dbReference type="Gene3D" id="1.20.1580.10">
    <property type="entry name" value="ABC transporter ATPase like domain"/>
    <property type="match status" value="3"/>
</dbReference>
<keyword evidence="21" id="KW-1185">Reference proteome</keyword>
<evidence type="ECO:0000256" key="10">
    <source>
        <dbReference type="ARBA" id="ARBA00022840"/>
    </source>
</evidence>
<feature type="domain" description="ABC transporter" evidence="19">
    <location>
        <begin position="607"/>
        <end position="935"/>
    </location>
</feature>
<dbReference type="PANTHER" id="PTHR43152:SF3">
    <property type="entry name" value="UVRABC SYSTEM PROTEIN A"/>
    <property type="match status" value="1"/>
</dbReference>
<dbReference type="PANTHER" id="PTHR43152">
    <property type="entry name" value="UVRABC SYSTEM PROTEIN A"/>
    <property type="match status" value="1"/>
</dbReference>
<evidence type="ECO:0000256" key="11">
    <source>
        <dbReference type="ARBA" id="ARBA00022881"/>
    </source>
</evidence>
<organism evidence="20 21">
    <name type="scientific">Sporosarcina newyorkensis</name>
    <dbReference type="NCBI Taxonomy" id="759851"/>
    <lineage>
        <taxon>Bacteria</taxon>
        <taxon>Bacillati</taxon>
        <taxon>Bacillota</taxon>
        <taxon>Bacilli</taxon>
        <taxon>Bacillales</taxon>
        <taxon>Caryophanaceae</taxon>
        <taxon>Sporosarcina</taxon>
    </lineage>
</organism>
<feature type="binding site" evidence="18">
    <location>
        <begin position="639"/>
        <end position="646"/>
    </location>
    <ligand>
        <name>ATP</name>
        <dbReference type="ChEBI" id="CHEBI:30616"/>
    </ligand>
</feature>
<keyword evidence="13 18" id="KW-0234">DNA repair</keyword>
<keyword evidence="14 18" id="KW-0742">SOS response</keyword>
<comment type="subunit">
    <text evidence="18">Forms a heterotetramer with UvrB during the search for lesions.</text>
</comment>
<dbReference type="GO" id="GO:0009381">
    <property type="term" value="F:excinuclease ABC activity"/>
    <property type="evidence" value="ECO:0007669"/>
    <property type="project" value="UniProtKB-UniRule"/>
</dbReference>
<proteinExistence type="inferred from homology"/>
<dbReference type="Pfam" id="PF17760">
    <property type="entry name" value="UvrA_inter"/>
    <property type="match status" value="1"/>
</dbReference>
<keyword evidence="4 18" id="KW-0677">Repeat</keyword>
<dbReference type="PROSITE" id="PS00211">
    <property type="entry name" value="ABC_TRANSPORTER_1"/>
    <property type="match status" value="2"/>
</dbReference>
<dbReference type="InterPro" id="IPR004602">
    <property type="entry name" value="UvrA"/>
</dbReference>
<keyword evidence="3 18" id="KW-0479">Metal-binding</keyword>